<dbReference type="HOGENOM" id="CLU_014689_7_2_7"/>
<dbReference type="GO" id="GO:0070475">
    <property type="term" value="P:rRNA base methylation"/>
    <property type="evidence" value="ECO:0007669"/>
    <property type="project" value="TreeGrafter"/>
</dbReference>
<dbReference type="OrthoDB" id="9804590at2"/>
<keyword evidence="1 4" id="KW-0489">Methyltransferase</keyword>
<accession>D0LWB0</accession>
<evidence type="ECO:0000256" key="4">
    <source>
        <dbReference type="PROSITE-ProRule" id="PRU01024"/>
    </source>
</evidence>
<evidence type="ECO:0000256" key="3">
    <source>
        <dbReference type="ARBA" id="ARBA00022691"/>
    </source>
</evidence>
<feature type="binding site" evidence="4">
    <location>
        <position position="371"/>
    </location>
    <ligand>
        <name>S-adenosyl-L-methionine</name>
        <dbReference type="ChEBI" id="CHEBI:59789"/>
    </ligand>
</feature>
<feature type="region of interest" description="Disordered" evidence="6">
    <location>
        <begin position="1"/>
        <end position="23"/>
    </location>
</feature>
<dbReference type="eggNOG" id="COG2265">
    <property type="taxonomic scope" value="Bacteria"/>
</dbReference>
<dbReference type="STRING" id="502025.Hoch_3540"/>
<feature type="binding site" evidence="4">
    <location>
        <position position="350"/>
    </location>
    <ligand>
        <name>S-adenosyl-L-methionine</name>
        <dbReference type="ChEBI" id="CHEBI:59789"/>
    </ligand>
</feature>
<feature type="binding site" evidence="4">
    <location>
        <position position="418"/>
    </location>
    <ligand>
        <name>S-adenosyl-L-methionine</name>
        <dbReference type="ChEBI" id="CHEBI:59789"/>
    </ligand>
</feature>
<dbReference type="Gene3D" id="3.40.50.150">
    <property type="entry name" value="Vaccinia Virus protein VP39"/>
    <property type="match status" value="1"/>
</dbReference>
<dbReference type="PROSITE" id="PS51687">
    <property type="entry name" value="SAM_MT_RNA_M5U"/>
    <property type="match status" value="1"/>
</dbReference>
<dbReference type="PANTHER" id="PTHR11061:SF30">
    <property type="entry name" value="TRNA (URACIL(54)-C(5))-METHYLTRANSFERASE"/>
    <property type="match status" value="1"/>
</dbReference>
<evidence type="ECO:0000256" key="1">
    <source>
        <dbReference type="ARBA" id="ARBA00022603"/>
    </source>
</evidence>
<reference evidence="7 8" key="1">
    <citation type="journal article" date="2010" name="Stand. Genomic Sci.">
        <title>Complete genome sequence of Haliangium ochraceum type strain (SMP-2).</title>
        <authorList>
            <consortium name="US DOE Joint Genome Institute (JGI-PGF)"/>
            <person name="Ivanova N."/>
            <person name="Daum C."/>
            <person name="Lang E."/>
            <person name="Abt B."/>
            <person name="Kopitz M."/>
            <person name="Saunders E."/>
            <person name="Lapidus A."/>
            <person name="Lucas S."/>
            <person name="Glavina Del Rio T."/>
            <person name="Nolan M."/>
            <person name="Tice H."/>
            <person name="Copeland A."/>
            <person name="Cheng J.F."/>
            <person name="Chen F."/>
            <person name="Bruce D."/>
            <person name="Goodwin L."/>
            <person name="Pitluck S."/>
            <person name="Mavromatis K."/>
            <person name="Pati A."/>
            <person name="Mikhailova N."/>
            <person name="Chen A."/>
            <person name="Palaniappan K."/>
            <person name="Land M."/>
            <person name="Hauser L."/>
            <person name="Chang Y.J."/>
            <person name="Jeffries C.D."/>
            <person name="Detter J.C."/>
            <person name="Brettin T."/>
            <person name="Rohde M."/>
            <person name="Goker M."/>
            <person name="Bristow J."/>
            <person name="Markowitz V."/>
            <person name="Eisen J.A."/>
            <person name="Hugenholtz P."/>
            <person name="Kyrpides N.C."/>
            <person name="Klenk H.P."/>
        </authorList>
    </citation>
    <scope>NUCLEOTIDE SEQUENCE [LARGE SCALE GENOMIC DNA]</scope>
    <source>
        <strain evidence="8">DSM 14365 / CIP 107738 / JCM 11303 / AJ 13395 / SMP-2</strain>
    </source>
</reference>
<dbReference type="Gene3D" id="2.40.50.140">
    <property type="entry name" value="Nucleic acid-binding proteins"/>
    <property type="match status" value="1"/>
</dbReference>
<dbReference type="AlphaFoldDB" id="D0LWB0"/>
<evidence type="ECO:0000256" key="2">
    <source>
        <dbReference type="ARBA" id="ARBA00022679"/>
    </source>
</evidence>
<gene>
    <name evidence="7" type="ordered locus">Hoch_3540</name>
</gene>
<feature type="active site" description="Nucleophile" evidence="4">
    <location>
        <position position="445"/>
    </location>
</feature>
<evidence type="ECO:0000313" key="8">
    <source>
        <dbReference type="Proteomes" id="UP000001880"/>
    </source>
</evidence>
<proteinExistence type="inferred from homology"/>
<evidence type="ECO:0000256" key="6">
    <source>
        <dbReference type="SAM" id="MobiDB-lite"/>
    </source>
</evidence>
<evidence type="ECO:0000313" key="7">
    <source>
        <dbReference type="EMBL" id="ACY16042.1"/>
    </source>
</evidence>
<dbReference type="PROSITE" id="PS01230">
    <property type="entry name" value="TRMA_1"/>
    <property type="match status" value="1"/>
</dbReference>
<organism evidence="7 8">
    <name type="scientific">Haliangium ochraceum (strain DSM 14365 / JCM 11303 / SMP-2)</name>
    <dbReference type="NCBI Taxonomy" id="502025"/>
    <lineage>
        <taxon>Bacteria</taxon>
        <taxon>Pseudomonadati</taxon>
        <taxon>Myxococcota</taxon>
        <taxon>Polyangia</taxon>
        <taxon>Haliangiales</taxon>
        <taxon>Kofleriaceae</taxon>
        <taxon>Haliangium</taxon>
    </lineage>
</organism>
<feature type="active site" evidence="5">
    <location>
        <position position="445"/>
    </location>
</feature>
<dbReference type="Proteomes" id="UP000001880">
    <property type="component" value="Chromosome"/>
</dbReference>
<protein>
    <submittedName>
        <fullName evidence="7">(Uracil-5)-methyltransferase</fullName>
    </submittedName>
</protein>
<dbReference type="InterPro" id="IPR029063">
    <property type="entry name" value="SAM-dependent_MTases_sf"/>
</dbReference>
<comment type="similarity">
    <text evidence="4">Belongs to the class I-like SAM-binding methyltransferase superfamily. RNA M5U methyltransferase family.</text>
</comment>
<dbReference type="PANTHER" id="PTHR11061">
    <property type="entry name" value="RNA M5U METHYLTRANSFERASE"/>
    <property type="match status" value="1"/>
</dbReference>
<dbReference type="EMBL" id="CP001804">
    <property type="protein sequence ID" value="ACY16042.1"/>
    <property type="molecule type" value="Genomic_DNA"/>
</dbReference>
<feature type="binding site" evidence="4">
    <location>
        <position position="315"/>
    </location>
    <ligand>
        <name>S-adenosyl-L-methionine</name>
        <dbReference type="ChEBI" id="CHEBI:59789"/>
    </ligand>
</feature>
<dbReference type="Gene3D" id="2.40.50.1070">
    <property type="match status" value="1"/>
</dbReference>
<dbReference type="RefSeq" id="WP_012828641.1">
    <property type="nucleotide sequence ID" value="NC_013440.1"/>
</dbReference>
<dbReference type="KEGG" id="hoh:Hoch_3540"/>
<dbReference type="InterPro" id="IPR030390">
    <property type="entry name" value="MeTrfase_TrmA_AS"/>
</dbReference>
<dbReference type="SUPFAM" id="SSF53335">
    <property type="entry name" value="S-adenosyl-L-methionine-dependent methyltransferases"/>
    <property type="match status" value="1"/>
</dbReference>
<feature type="compositionally biased region" description="Low complexity" evidence="6">
    <location>
        <begin position="1"/>
        <end position="14"/>
    </location>
</feature>
<keyword evidence="8" id="KW-1185">Reference proteome</keyword>
<dbReference type="InterPro" id="IPR010280">
    <property type="entry name" value="U5_MeTrfase_fam"/>
</dbReference>
<sequence>MHEPPRSGAKAPAGRGRRPLRRGQRVTLSAADIDDAGCGVGEVAGVAVAAFDLLPGESAEVEIEHLSPHRARAWARRCGPVATPAEERVAPPCPGFGRCGGCVWQHLAYPAQLAHKRARVARAFADAGLAVEVAAPLAAPATTGYRNKGKYVIGTGADGLVLGAFAPRSHVVVDTAGCQVLEPAIERVARHLRTALAASRLPVYDERTRRGTLRYAILRSGADGRVLVGVVIAGAGAGAGAPAEAEIADALAPLRALDEVAGAVLLHNDTRSGALIDGGERARPLFGASVVIERLDGPGGPGSVAVALGIEAFFQVHRAQARRLYREVATAAARLRGPGADGDRAALDLYCGVGGVAFALAGDGGHVVGVESNPSAVAAARDAAAGVGAGANIDFALGDAADFGRLSRDLQPSLVAVNPPRAGLRPEARDALLAAAPPALVYVSCGPSSLARDVAAFTAAGYEIERVLPVDLMPGTPQIETVATLRRCP</sequence>
<keyword evidence="2 4" id="KW-0808">Transferase</keyword>
<evidence type="ECO:0000256" key="5">
    <source>
        <dbReference type="PROSITE-ProRule" id="PRU10015"/>
    </source>
</evidence>
<dbReference type="Pfam" id="PF05958">
    <property type="entry name" value="tRNA_U5-meth_tr"/>
    <property type="match status" value="1"/>
</dbReference>
<keyword evidence="3 4" id="KW-0949">S-adenosyl-L-methionine</keyword>
<dbReference type="GO" id="GO:0070041">
    <property type="term" value="F:rRNA (uridine-C5-)-methyltransferase activity"/>
    <property type="evidence" value="ECO:0007669"/>
    <property type="project" value="TreeGrafter"/>
</dbReference>
<dbReference type="InterPro" id="IPR012340">
    <property type="entry name" value="NA-bd_OB-fold"/>
</dbReference>
<name>D0LWB0_HALO1</name>
<dbReference type="NCBIfam" id="TIGR00479">
    <property type="entry name" value="rumA"/>
    <property type="match status" value="1"/>
</dbReference>